<accession>A0A2T7EY13</accession>
<keyword evidence="3" id="KW-1185">Reference proteome</keyword>
<dbReference type="Gramene" id="PUZ72714">
    <property type="protein sequence ID" value="PUZ72714"/>
    <property type="gene ID" value="GQ55_2G416800"/>
</dbReference>
<organism evidence="2 3">
    <name type="scientific">Panicum hallii var. hallii</name>
    <dbReference type="NCBI Taxonomy" id="1504633"/>
    <lineage>
        <taxon>Eukaryota</taxon>
        <taxon>Viridiplantae</taxon>
        <taxon>Streptophyta</taxon>
        <taxon>Embryophyta</taxon>
        <taxon>Tracheophyta</taxon>
        <taxon>Spermatophyta</taxon>
        <taxon>Magnoliopsida</taxon>
        <taxon>Liliopsida</taxon>
        <taxon>Poales</taxon>
        <taxon>Poaceae</taxon>
        <taxon>PACMAD clade</taxon>
        <taxon>Panicoideae</taxon>
        <taxon>Panicodae</taxon>
        <taxon>Paniceae</taxon>
        <taxon>Panicinae</taxon>
        <taxon>Panicum</taxon>
        <taxon>Panicum sect. Panicum</taxon>
    </lineage>
</organism>
<sequence>MRGENSEMPLARALAGSSSRGGWGRCLVGGGLGEETLLRGATVTRAGAAWEADGGWCLVIGGLGKERLLRGATFVRAGAAGEAGAED</sequence>
<dbReference type="EMBL" id="CM009750">
    <property type="protein sequence ID" value="PUZ72714.1"/>
    <property type="molecule type" value="Genomic_DNA"/>
</dbReference>
<gene>
    <name evidence="2" type="ORF">GQ55_2G416800</name>
</gene>
<feature type="region of interest" description="Disordered" evidence="1">
    <location>
        <begin position="1"/>
        <end position="21"/>
    </location>
</feature>
<reference evidence="2 3" key="1">
    <citation type="submission" date="2018-04" db="EMBL/GenBank/DDBJ databases">
        <title>WGS assembly of Panicum hallii var. hallii HAL2.</title>
        <authorList>
            <person name="Lovell J."/>
            <person name="Jenkins J."/>
            <person name="Lowry D."/>
            <person name="Mamidi S."/>
            <person name="Sreedasyam A."/>
            <person name="Weng X."/>
            <person name="Barry K."/>
            <person name="Bonette J."/>
            <person name="Campitelli B."/>
            <person name="Daum C."/>
            <person name="Gordon S."/>
            <person name="Gould B."/>
            <person name="Lipzen A."/>
            <person name="MacQueen A."/>
            <person name="Palacio-Mejia J."/>
            <person name="Plott C."/>
            <person name="Shakirov E."/>
            <person name="Shu S."/>
            <person name="Yoshinaga Y."/>
            <person name="Zane M."/>
            <person name="Rokhsar D."/>
            <person name="Grimwood J."/>
            <person name="Schmutz J."/>
            <person name="Juenger T."/>
        </authorList>
    </citation>
    <scope>NUCLEOTIDE SEQUENCE [LARGE SCALE GENOMIC DNA]</scope>
    <source>
        <strain evidence="3">cv. HAL2</strain>
    </source>
</reference>
<evidence type="ECO:0000313" key="3">
    <source>
        <dbReference type="Proteomes" id="UP000244336"/>
    </source>
</evidence>
<name>A0A2T7EY13_9POAL</name>
<evidence type="ECO:0000256" key="1">
    <source>
        <dbReference type="SAM" id="MobiDB-lite"/>
    </source>
</evidence>
<dbReference type="Proteomes" id="UP000244336">
    <property type="component" value="Chromosome 2"/>
</dbReference>
<proteinExistence type="predicted"/>
<protein>
    <submittedName>
        <fullName evidence="2">Uncharacterized protein</fullName>
    </submittedName>
</protein>
<dbReference type="AlphaFoldDB" id="A0A2T7EY13"/>
<evidence type="ECO:0000313" key="2">
    <source>
        <dbReference type="EMBL" id="PUZ72714.1"/>
    </source>
</evidence>